<protein>
    <recommendedName>
        <fullName evidence="4">Transmembrane protein</fullName>
    </recommendedName>
</protein>
<feature type="transmembrane region" description="Helical" evidence="1">
    <location>
        <begin position="71"/>
        <end position="92"/>
    </location>
</feature>
<evidence type="ECO:0008006" key="4">
    <source>
        <dbReference type="Google" id="ProtNLM"/>
    </source>
</evidence>
<feature type="transmembrane region" description="Helical" evidence="1">
    <location>
        <begin position="186"/>
        <end position="207"/>
    </location>
</feature>
<feature type="transmembrane region" description="Helical" evidence="1">
    <location>
        <begin position="38"/>
        <end position="56"/>
    </location>
</feature>
<sequence length="274" mass="30940">MLEMKRHQLEEDSSNRTTIVNEKPSYDSGTIRRFHLRVYSLLSAQVLFIFAVSHVICPSEVASSFVIRHTWLGNVGTIVGYASVYNICWPVVTENLKKKSVDEEALVQKKTASWFVESVRGQQVIFFISTLAHCYRFIQSCLLDGNFAISLKALVPSLILELLISSIVCDTKFGDKMDSSLWKSRLITWVVVQVTSLVGLFALLVLPVHDKCSALMFKIWPVVFVISYPVSIITNIVRKLSPELDYTATVLLYVSMSILFAGIKLILEQLMQHS</sequence>
<evidence type="ECO:0000256" key="1">
    <source>
        <dbReference type="SAM" id="Phobius"/>
    </source>
</evidence>
<feature type="transmembrane region" description="Helical" evidence="1">
    <location>
        <begin position="249"/>
        <end position="267"/>
    </location>
</feature>
<evidence type="ECO:0000313" key="2">
    <source>
        <dbReference type="EMBL" id="CCF56311.1"/>
    </source>
</evidence>
<dbReference type="Proteomes" id="UP000005220">
    <property type="component" value="Chromosome 2"/>
</dbReference>
<dbReference type="InParanoid" id="H2APL1"/>
<name>H2APL1_KAZAF</name>
<dbReference type="KEGG" id="kaf:KAFR_0B00115"/>
<accession>H2APL1</accession>
<feature type="transmembrane region" description="Helical" evidence="1">
    <location>
        <begin position="219"/>
        <end position="237"/>
    </location>
</feature>
<keyword evidence="3" id="KW-1185">Reference proteome</keyword>
<dbReference type="RefSeq" id="XP_003955446.1">
    <property type="nucleotide sequence ID" value="XM_003955397.1"/>
</dbReference>
<dbReference type="EMBL" id="HE650822">
    <property type="protein sequence ID" value="CCF56311.1"/>
    <property type="molecule type" value="Genomic_DNA"/>
</dbReference>
<organism evidence="2 3">
    <name type="scientific">Kazachstania africana (strain ATCC 22294 / BCRC 22015 / CBS 2517 / CECT 1963 / NBRC 1671 / NRRL Y-8276)</name>
    <name type="common">Yeast</name>
    <name type="synonym">Kluyveromyces africanus</name>
    <dbReference type="NCBI Taxonomy" id="1071382"/>
    <lineage>
        <taxon>Eukaryota</taxon>
        <taxon>Fungi</taxon>
        <taxon>Dikarya</taxon>
        <taxon>Ascomycota</taxon>
        <taxon>Saccharomycotina</taxon>
        <taxon>Saccharomycetes</taxon>
        <taxon>Saccharomycetales</taxon>
        <taxon>Saccharomycetaceae</taxon>
        <taxon>Kazachstania</taxon>
    </lineage>
</organism>
<keyword evidence="1" id="KW-0812">Transmembrane</keyword>
<dbReference type="GeneID" id="13882456"/>
<keyword evidence="1" id="KW-1133">Transmembrane helix</keyword>
<proteinExistence type="predicted"/>
<keyword evidence="1" id="KW-0472">Membrane</keyword>
<evidence type="ECO:0000313" key="3">
    <source>
        <dbReference type="Proteomes" id="UP000005220"/>
    </source>
</evidence>
<dbReference type="HOGENOM" id="CLU_1065832_0_0_1"/>
<dbReference type="AlphaFoldDB" id="H2APL1"/>
<reference evidence="2 3" key="1">
    <citation type="journal article" date="2011" name="Proc. Natl. Acad. Sci. U.S.A.">
        <title>Evolutionary erosion of yeast sex chromosomes by mating-type switching accidents.</title>
        <authorList>
            <person name="Gordon J.L."/>
            <person name="Armisen D."/>
            <person name="Proux-Wera E."/>
            <person name="Oheigeartaigh S.S."/>
            <person name="Byrne K.P."/>
            <person name="Wolfe K.H."/>
        </authorList>
    </citation>
    <scope>NUCLEOTIDE SEQUENCE [LARGE SCALE GENOMIC DNA]</scope>
    <source>
        <strain evidence="3">ATCC 22294 / BCRC 22015 / CBS 2517 / CECT 1963 / NBRC 1671 / NRRL Y-8276</strain>
    </source>
</reference>
<gene>
    <name evidence="2" type="primary">KAFR0B00115</name>
    <name evidence="2" type="ORF">KAFR_0B00115</name>
</gene>